<dbReference type="Gene3D" id="2.130.10.130">
    <property type="entry name" value="Integrin alpha, N-terminal"/>
    <property type="match status" value="2"/>
</dbReference>
<feature type="domain" description="Bacterial Ig-like" evidence="3">
    <location>
        <begin position="765"/>
        <end position="849"/>
    </location>
</feature>
<feature type="domain" description="Bacterial Ig-like" evidence="3">
    <location>
        <begin position="1054"/>
        <end position="1140"/>
    </location>
</feature>
<feature type="domain" description="Bacterial Ig-like" evidence="3">
    <location>
        <begin position="477"/>
        <end position="561"/>
    </location>
</feature>
<feature type="domain" description="Bacterial Ig-like" evidence="3">
    <location>
        <begin position="862"/>
        <end position="943"/>
    </location>
</feature>
<dbReference type="Pfam" id="PF16640">
    <property type="entry name" value="Big_3_5"/>
    <property type="match status" value="9"/>
</dbReference>
<evidence type="ECO:0000313" key="5">
    <source>
        <dbReference type="Proteomes" id="UP000324974"/>
    </source>
</evidence>
<keyword evidence="5" id="KW-1185">Reference proteome</keyword>
<organism evidence="4 5">
    <name type="scientific">Limnoglobus roseus</name>
    <dbReference type="NCBI Taxonomy" id="2598579"/>
    <lineage>
        <taxon>Bacteria</taxon>
        <taxon>Pseudomonadati</taxon>
        <taxon>Planctomycetota</taxon>
        <taxon>Planctomycetia</taxon>
        <taxon>Gemmatales</taxon>
        <taxon>Gemmataceae</taxon>
        <taxon>Limnoglobus</taxon>
    </lineage>
</organism>
<accession>A0A5C1AK14</accession>
<dbReference type="RefSeq" id="WP_149113626.1">
    <property type="nucleotide sequence ID" value="NZ_CP042425.1"/>
</dbReference>
<evidence type="ECO:0000259" key="3">
    <source>
        <dbReference type="Pfam" id="PF16640"/>
    </source>
</evidence>
<evidence type="ECO:0000256" key="2">
    <source>
        <dbReference type="SAM" id="MobiDB-lite"/>
    </source>
</evidence>
<dbReference type="InterPro" id="IPR032109">
    <property type="entry name" value="Big_3_5"/>
</dbReference>
<dbReference type="Pfam" id="PF13517">
    <property type="entry name" value="FG-GAP_3"/>
    <property type="match status" value="1"/>
</dbReference>
<evidence type="ECO:0000256" key="1">
    <source>
        <dbReference type="ARBA" id="ARBA00022729"/>
    </source>
</evidence>
<dbReference type="Gene3D" id="2.60.120.1350">
    <property type="entry name" value="Protein of unknown function DUF4465"/>
    <property type="match status" value="1"/>
</dbReference>
<dbReference type="Gene3D" id="2.60.40.10">
    <property type="entry name" value="Immunoglobulins"/>
    <property type="match status" value="9"/>
</dbReference>
<dbReference type="Pfam" id="PF01839">
    <property type="entry name" value="FG-GAP"/>
    <property type="match status" value="1"/>
</dbReference>
<dbReference type="InterPro" id="IPR028994">
    <property type="entry name" value="Integrin_alpha_N"/>
</dbReference>
<dbReference type="InterPro" id="IPR027828">
    <property type="entry name" value="DUF4465"/>
</dbReference>
<feature type="domain" description="Bacterial Ig-like" evidence="3">
    <location>
        <begin position="377"/>
        <end position="464"/>
    </location>
</feature>
<feature type="domain" description="Bacterial Ig-like" evidence="3">
    <location>
        <begin position="669"/>
        <end position="753"/>
    </location>
</feature>
<gene>
    <name evidence="4" type="ORF">PX52LOC_06270</name>
</gene>
<reference evidence="5" key="1">
    <citation type="submission" date="2019-08" db="EMBL/GenBank/DDBJ databases">
        <title>Limnoglobus roseus gen. nov., sp. nov., a novel freshwater planctomycete with a giant genome from the family Gemmataceae.</title>
        <authorList>
            <person name="Kulichevskaya I.S."/>
            <person name="Naumoff D.G."/>
            <person name="Miroshnikov K."/>
            <person name="Ivanova A."/>
            <person name="Philippov D.A."/>
            <person name="Hakobyan A."/>
            <person name="Rijpstra I.C."/>
            <person name="Sinninghe Damste J.S."/>
            <person name="Liesack W."/>
            <person name="Dedysh S.N."/>
        </authorList>
    </citation>
    <scope>NUCLEOTIDE SEQUENCE [LARGE SCALE GENOMIC DNA]</scope>
    <source>
        <strain evidence="5">PX52</strain>
    </source>
</reference>
<dbReference type="Pfam" id="PF14717">
    <property type="entry name" value="DUF4465"/>
    <property type="match status" value="1"/>
</dbReference>
<dbReference type="OrthoDB" id="8562952at2"/>
<feature type="region of interest" description="Disordered" evidence="2">
    <location>
        <begin position="1"/>
        <end position="25"/>
    </location>
</feature>
<dbReference type="KEGG" id="lrs:PX52LOC_06270"/>
<dbReference type="SUPFAM" id="SSF69318">
    <property type="entry name" value="Integrin alpha N-terminal domain"/>
    <property type="match status" value="2"/>
</dbReference>
<evidence type="ECO:0000313" key="4">
    <source>
        <dbReference type="EMBL" id="QEL19210.1"/>
    </source>
</evidence>
<protein>
    <recommendedName>
        <fullName evidence="3">Bacterial Ig-like domain-containing protein</fullName>
    </recommendedName>
</protein>
<dbReference type="Proteomes" id="UP000324974">
    <property type="component" value="Chromosome"/>
</dbReference>
<dbReference type="InterPro" id="IPR013783">
    <property type="entry name" value="Ig-like_fold"/>
</dbReference>
<feature type="domain" description="Bacterial Ig-like" evidence="3">
    <location>
        <begin position="48"/>
        <end position="142"/>
    </location>
</feature>
<dbReference type="InterPro" id="IPR013517">
    <property type="entry name" value="FG-GAP"/>
</dbReference>
<keyword evidence="1" id="KW-0732">Signal</keyword>
<feature type="domain" description="Bacterial Ig-like" evidence="3">
    <location>
        <begin position="573"/>
        <end position="657"/>
    </location>
</feature>
<name>A0A5C1AK14_9BACT</name>
<sequence>MNFRRSTQVGRKGRNAKYSPDKGSHSFKLKAEALEDRTQPATSATIMTAQYTPVARGVSDLLTATISVPAGSGSPTGMVTFSDVSNGATTVLGTANVTQVSSSPAKFAATLPATFTAEGSHYLTAAYSGDGTFDPSTGTFTVNSGTTAADFENFSLPPNSFYNGADGAGGFNTGGGQFNNSYNSSFDVWSGWSHSNVTDVTTAGFGNQYAAYNVPGGGTGAGGSANYGVAFGFPGSGGFPGDPITIDLPAGQRPQSMQITNTTYAALSMRDGDAFAKKFGGTTGNDPDFFLLTITGKNASGADTGTRTFYLADYRFADNSKDYIVSQWTTVDLSSLPTATTQLSFALSSSDVGTFGVNTPTYFAMDDLILTPDVSVTASPTGPVSAGTPVTFTATVAGNPSVGTVTFYAGPGLTDPIGSPVAVVGGTATSTATTTLPSGTNRITAVYSGGAGFDPSQSSVDFAVNTATTTTVTHTPAGPVTAGTAVTFTATVAGNPSVGTVTFYAGPGLTNPIGSPVTVAGGTATSAATATLPVGTSTITAVYSGGTGFDPSQGTVAVTVNAATTTSVAAAPTGPVSLGTPVAFTATVAGSGNAGTVTFYAGPGLTNPIGAPIAVTGGTATSAVTTALPAGSNTITAVYSGGTGIAGSQGTVGVTVNATTVTTVAAAPAGPVTAGTPVAFTATVTGSPSVGTVTFYAGPGLTNPIGTPVTVAGGTATSAATATLPVGTSTITAVYSGGAGFDPSQGTVGVTVNAATTTSVAAAPTGPVSPGTPVAFTATVTGSPSVGTVTFYAGPGLTNPIGTPVTVVTGTATSAATATLPVGTSTITAVYSGGPGLAGSQGTVDVTINAVTATTVAAAPAGPVSPGTPVAFTATVTGSPSVGTVTFYAGPGLTNPIGTPVTVTGGTATSVAATLPLGSTTITAVYSGGTGFAGSQGTVGVMVDAAIATATSVAAATSGPVTAGTPVAFTATVTGNPSVGTVTFYAGPGLTNPIGSPVTVVSGTATSATTAVLPVGSNRITAVYSGGTGFTASQGTIGVTVNAAIATATNVVVAPSGPVTAGTAVTFTATVAGNPSVGTVTFYAGPGLTNPIGSPVTVVGGTATSAATATLPVGTATITAVYSGGTGFDPSQGTVTVTVNAATANPDFIGVPQFAVGSDVGGPSTVIEYNSDGSVAKTFDPFPRTTGGTRTAVGDFNGDGTPDVAVGTGPGVTAQVKVLDGKTGAVLFDVTPFADFTGGVFVALGDVTGDGKADLVVSPDMGGGPRVSLFRGGDFVKAADFFGIDDPAFRGGARASLGDLNGDGVADLVVSAGFGGGPRISVYDGKSLAGGQQVHLVPDFFLFEDTLRNGAYVAVGDVNGDGFADIIGGGGPGGGPRVLALSGKTLLTQGVTAAFESPVANFFAGDTENRGGIRVSVKDLDGDERADVVVGSGTGAGSAVTAYTGSALTKDPSDPTAEMQFDAFPNFTGGVYVG</sequence>
<feature type="domain" description="Bacterial Ig-like" evidence="3">
    <location>
        <begin position="956"/>
        <end position="1042"/>
    </location>
</feature>
<proteinExistence type="predicted"/>
<dbReference type="EMBL" id="CP042425">
    <property type="protein sequence ID" value="QEL19210.1"/>
    <property type="molecule type" value="Genomic_DNA"/>
</dbReference>